<gene>
    <name evidence="8" type="ORF">MUB46_00050</name>
</gene>
<evidence type="ECO:0000259" key="7">
    <source>
        <dbReference type="Pfam" id="PF22029"/>
    </source>
</evidence>
<dbReference type="GO" id="GO:0003677">
    <property type="term" value="F:DNA binding"/>
    <property type="evidence" value="ECO:0007669"/>
    <property type="project" value="UniProtKB-KW"/>
</dbReference>
<dbReference type="InterPro" id="IPR053866">
    <property type="entry name" value="PhyR_sigma2"/>
</dbReference>
<dbReference type="PANTHER" id="PTHR43133:SF25">
    <property type="entry name" value="RNA POLYMERASE SIGMA FACTOR RFAY-RELATED"/>
    <property type="match status" value="1"/>
</dbReference>
<dbReference type="AlphaFoldDB" id="A0AAW5QRY8"/>
<dbReference type="GO" id="GO:0016987">
    <property type="term" value="F:sigma factor activity"/>
    <property type="evidence" value="ECO:0007669"/>
    <property type="project" value="UniProtKB-KW"/>
</dbReference>
<dbReference type="GO" id="GO:0006352">
    <property type="term" value="P:DNA-templated transcription initiation"/>
    <property type="evidence" value="ECO:0007669"/>
    <property type="project" value="InterPro"/>
</dbReference>
<dbReference type="PROSITE" id="PS01063">
    <property type="entry name" value="SIGMA70_ECF"/>
    <property type="match status" value="1"/>
</dbReference>
<feature type="domain" description="RNA polymerase sigma factor 70 region 4 type 2" evidence="6">
    <location>
        <begin position="98"/>
        <end position="150"/>
    </location>
</feature>
<keyword evidence="4" id="KW-0238">DNA-binding</keyword>
<dbReference type="Pfam" id="PF08281">
    <property type="entry name" value="Sigma70_r4_2"/>
    <property type="match status" value="1"/>
</dbReference>
<keyword evidence="9" id="KW-1185">Reference proteome</keyword>
<dbReference type="EMBL" id="JALIDZ010000001">
    <property type="protein sequence ID" value="MCT8970239.1"/>
    <property type="molecule type" value="Genomic_DNA"/>
</dbReference>
<dbReference type="Gene3D" id="1.10.10.10">
    <property type="entry name" value="Winged helix-like DNA-binding domain superfamily/Winged helix DNA-binding domain"/>
    <property type="match status" value="1"/>
</dbReference>
<keyword evidence="3" id="KW-0731">Sigma factor</keyword>
<dbReference type="InterPro" id="IPR014284">
    <property type="entry name" value="RNA_pol_sigma-70_dom"/>
</dbReference>
<comment type="similarity">
    <text evidence="1">Belongs to the sigma-70 factor family. ECF subfamily.</text>
</comment>
<evidence type="ECO:0000313" key="8">
    <source>
        <dbReference type="EMBL" id="MCT8970239.1"/>
    </source>
</evidence>
<protein>
    <submittedName>
        <fullName evidence="8">Sigma-70 family RNA polymerase sigma factor</fullName>
    </submittedName>
</protein>
<dbReference type="PANTHER" id="PTHR43133">
    <property type="entry name" value="RNA POLYMERASE ECF-TYPE SIGMA FACTO"/>
    <property type="match status" value="1"/>
</dbReference>
<dbReference type="InterPro" id="IPR013324">
    <property type="entry name" value="RNA_pol_sigma_r3/r4-like"/>
</dbReference>
<dbReference type="Gene3D" id="1.10.1740.10">
    <property type="match status" value="1"/>
</dbReference>
<dbReference type="InterPro" id="IPR036388">
    <property type="entry name" value="WH-like_DNA-bd_sf"/>
</dbReference>
<evidence type="ECO:0000256" key="3">
    <source>
        <dbReference type="ARBA" id="ARBA00023082"/>
    </source>
</evidence>
<evidence type="ECO:0000256" key="5">
    <source>
        <dbReference type="ARBA" id="ARBA00023163"/>
    </source>
</evidence>
<evidence type="ECO:0000259" key="6">
    <source>
        <dbReference type="Pfam" id="PF08281"/>
    </source>
</evidence>
<evidence type="ECO:0000256" key="2">
    <source>
        <dbReference type="ARBA" id="ARBA00023015"/>
    </source>
</evidence>
<keyword evidence="5" id="KW-0804">Transcription</keyword>
<feature type="domain" description="PhyR sigma2" evidence="7">
    <location>
        <begin position="10"/>
        <end position="62"/>
    </location>
</feature>
<dbReference type="NCBIfam" id="TIGR02937">
    <property type="entry name" value="sigma70-ECF"/>
    <property type="match status" value="1"/>
</dbReference>
<comment type="caution">
    <text evidence="8">The sequence shown here is derived from an EMBL/GenBank/DDBJ whole genome shotgun (WGS) entry which is preliminary data.</text>
</comment>
<reference evidence="8 9" key="1">
    <citation type="submission" date="2022-04" db="EMBL/GenBank/DDBJ databases">
        <authorList>
            <person name="Ye Y.-Q."/>
            <person name="Du Z.-J."/>
        </authorList>
    </citation>
    <scope>NUCLEOTIDE SEQUENCE [LARGE SCALE GENOMIC DNA]</scope>
    <source>
        <strain evidence="8 9">A6E488</strain>
    </source>
</reference>
<evidence type="ECO:0000256" key="1">
    <source>
        <dbReference type="ARBA" id="ARBA00010641"/>
    </source>
</evidence>
<dbReference type="RefSeq" id="WP_261613813.1">
    <property type="nucleotide sequence ID" value="NZ_JALIDZ010000001.1"/>
</dbReference>
<accession>A0AAW5QRY8</accession>
<dbReference type="CDD" id="cd06171">
    <property type="entry name" value="Sigma70_r4"/>
    <property type="match status" value="1"/>
</dbReference>
<proteinExistence type="inferred from homology"/>
<evidence type="ECO:0000313" key="9">
    <source>
        <dbReference type="Proteomes" id="UP001320898"/>
    </source>
</evidence>
<evidence type="ECO:0000256" key="4">
    <source>
        <dbReference type="ARBA" id="ARBA00023125"/>
    </source>
</evidence>
<name>A0AAW5QRY8_9HYPH</name>
<dbReference type="InterPro" id="IPR039425">
    <property type="entry name" value="RNA_pol_sigma-70-like"/>
</dbReference>
<dbReference type="InterPro" id="IPR000838">
    <property type="entry name" value="RNA_pol_sigma70_ECF_CS"/>
</dbReference>
<dbReference type="Proteomes" id="UP001320898">
    <property type="component" value="Unassembled WGS sequence"/>
</dbReference>
<organism evidence="8 9">
    <name type="scientific">Microbaculum marinisediminis</name>
    <dbReference type="NCBI Taxonomy" id="2931392"/>
    <lineage>
        <taxon>Bacteria</taxon>
        <taxon>Pseudomonadati</taxon>
        <taxon>Pseudomonadota</taxon>
        <taxon>Alphaproteobacteria</taxon>
        <taxon>Hyphomicrobiales</taxon>
        <taxon>Tepidamorphaceae</taxon>
        <taxon>Microbaculum</taxon>
    </lineage>
</organism>
<sequence length="166" mass="18472">MSSDAFKADVAAQAPSLRRYALALTRDRDLADDLVQDTLARAFSREHLWRGGSLRAWLFTILTNLDRNRRRALAARPGTDEFDERRFGTPAGDALARRAIERGVAALPAEQREVLLLVALEGLSYREVAQVQDVPIGTVMSRLSRARAALRVALEGGPRPQLRRVK</sequence>
<dbReference type="SUPFAM" id="SSF88946">
    <property type="entry name" value="Sigma2 domain of RNA polymerase sigma factors"/>
    <property type="match status" value="1"/>
</dbReference>
<keyword evidence="2" id="KW-0805">Transcription regulation</keyword>
<dbReference type="Pfam" id="PF22029">
    <property type="entry name" value="PhyR_sigma2"/>
    <property type="match status" value="1"/>
</dbReference>
<dbReference type="SUPFAM" id="SSF88659">
    <property type="entry name" value="Sigma3 and sigma4 domains of RNA polymerase sigma factors"/>
    <property type="match status" value="1"/>
</dbReference>
<dbReference type="InterPro" id="IPR013249">
    <property type="entry name" value="RNA_pol_sigma70_r4_t2"/>
</dbReference>
<dbReference type="InterPro" id="IPR013325">
    <property type="entry name" value="RNA_pol_sigma_r2"/>
</dbReference>